<reference evidence="5 6" key="1">
    <citation type="submission" date="2009-01" db="EMBL/GenBank/DDBJ databases">
        <authorList>
            <person name="Qin X."/>
            <person name="Bachman B."/>
            <person name="Battles P."/>
            <person name="Bell A."/>
            <person name="Bess C."/>
            <person name="Bickham C."/>
            <person name="Chaboub L."/>
            <person name="Chen D."/>
            <person name="Coyle M."/>
            <person name="Deiros D.R."/>
            <person name="Dinh H."/>
            <person name="Forbes L."/>
            <person name="Fowler G."/>
            <person name="Francisco L."/>
            <person name="Fu Q."/>
            <person name="Gubbala S."/>
            <person name="Hale W."/>
            <person name="Han Y."/>
            <person name="Hemphill L."/>
            <person name="Highlander S.K."/>
            <person name="Hirani K."/>
            <person name="Hogues M."/>
            <person name="Jackson L."/>
            <person name="Jakkamsetti A."/>
            <person name="Javaid M."/>
            <person name="Jiang H."/>
            <person name="Korchina V."/>
            <person name="Kovar C."/>
            <person name="Lara F."/>
            <person name="Lee S."/>
            <person name="Mata R."/>
            <person name="Mathew T."/>
            <person name="Moen C."/>
            <person name="Morales K."/>
            <person name="Munidasa M."/>
            <person name="Nazareth L."/>
            <person name="Ngo R."/>
            <person name="Nguyen L."/>
            <person name="Okwuonu G."/>
            <person name="Ongeri F."/>
            <person name="Patil S."/>
            <person name="Petrosino J."/>
            <person name="Pham C."/>
            <person name="Pham P."/>
            <person name="Pu L.-L."/>
            <person name="Puazo M."/>
            <person name="Raj R."/>
            <person name="Reid J."/>
            <person name="Rouhana J."/>
            <person name="Saada N."/>
            <person name="Shang Y."/>
            <person name="Simmons D."/>
            <person name="Thornton R."/>
            <person name="Warren J."/>
            <person name="Weissenberger G."/>
            <person name="Zhang J."/>
            <person name="Zhang L."/>
            <person name="Zhou C."/>
            <person name="Zhu D."/>
            <person name="Muzny D."/>
            <person name="Worley K."/>
            <person name="Gibbs R."/>
        </authorList>
    </citation>
    <scope>NUCLEOTIDE SEQUENCE [LARGE SCALE GENOMIC DNA]</scope>
    <source>
        <strain evidence="5 6">DSM 15436</strain>
    </source>
</reference>
<evidence type="ECO:0000256" key="1">
    <source>
        <dbReference type="ARBA" id="ARBA00023015"/>
    </source>
</evidence>
<comment type="caution">
    <text evidence="5">The sequence shown here is derived from an EMBL/GenBank/DDBJ whole genome shotgun (WGS) entry which is preliminary data.</text>
</comment>
<keyword evidence="2" id="KW-0238">DNA-binding</keyword>
<dbReference type="SUPFAM" id="SSF53822">
    <property type="entry name" value="Periplasmic binding protein-like I"/>
    <property type="match status" value="1"/>
</dbReference>
<dbReference type="SUPFAM" id="SSF47413">
    <property type="entry name" value="lambda repressor-like DNA-binding domains"/>
    <property type="match status" value="1"/>
</dbReference>
<dbReference type="Gene3D" id="1.10.260.40">
    <property type="entry name" value="lambda repressor-like DNA-binding domains"/>
    <property type="match status" value="1"/>
</dbReference>
<dbReference type="Proteomes" id="UP000010301">
    <property type="component" value="Unassembled WGS sequence"/>
</dbReference>
<dbReference type="EMBL" id="ACFG01000037">
    <property type="protein sequence ID" value="EEH63260.1"/>
    <property type="molecule type" value="Genomic_DNA"/>
</dbReference>
<dbReference type="STRING" id="525245.HMPREF0044_1499"/>
<dbReference type="SMART" id="SM00354">
    <property type="entry name" value="HTH_LACI"/>
    <property type="match status" value="1"/>
</dbReference>
<keyword evidence="6" id="KW-1185">Reference proteome</keyword>
<dbReference type="Pfam" id="PF13377">
    <property type="entry name" value="Peripla_BP_3"/>
    <property type="match status" value="1"/>
</dbReference>
<dbReference type="CDD" id="cd01392">
    <property type="entry name" value="HTH_LacI"/>
    <property type="match status" value="1"/>
</dbReference>
<evidence type="ECO:0000313" key="6">
    <source>
        <dbReference type="Proteomes" id="UP000010301"/>
    </source>
</evidence>
<name>C0W246_9ACTO</name>
<evidence type="ECO:0000313" key="5">
    <source>
        <dbReference type="EMBL" id="EEH63260.1"/>
    </source>
</evidence>
<dbReference type="OrthoDB" id="3324394at2"/>
<proteinExistence type="predicted"/>
<evidence type="ECO:0000259" key="4">
    <source>
        <dbReference type="PROSITE" id="PS50932"/>
    </source>
</evidence>
<dbReference type="PROSITE" id="PS50932">
    <property type="entry name" value="HTH_LACI_2"/>
    <property type="match status" value="1"/>
</dbReference>
<dbReference type="HOGENOM" id="CLU_037628_6_4_11"/>
<organism evidence="5 6">
    <name type="scientific">Gleimia coleocanis DSM 15436</name>
    <dbReference type="NCBI Taxonomy" id="525245"/>
    <lineage>
        <taxon>Bacteria</taxon>
        <taxon>Bacillati</taxon>
        <taxon>Actinomycetota</taxon>
        <taxon>Actinomycetes</taxon>
        <taxon>Actinomycetales</taxon>
        <taxon>Actinomycetaceae</taxon>
        <taxon>Gleimia</taxon>
    </lineage>
</organism>
<accession>C0W246</accession>
<dbReference type="Gene3D" id="3.40.50.2300">
    <property type="match status" value="2"/>
</dbReference>
<dbReference type="RefSeq" id="WP_006546958.1">
    <property type="nucleotide sequence ID" value="NZ_DS999544.1"/>
</dbReference>
<evidence type="ECO:0000256" key="3">
    <source>
        <dbReference type="ARBA" id="ARBA00023163"/>
    </source>
</evidence>
<dbReference type="InterPro" id="IPR000843">
    <property type="entry name" value="HTH_LacI"/>
</dbReference>
<gene>
    <name evidence="5" type="ORF">HMPREF0044_1499</name>
</gene>
<dbReference type="Pfam" id="PF00356">
    <property type="entry name" value="LacI"/>
    <property type="match status" value="1"/>
</dbReference>
<dbReference type="GO" id="GO:0003700">
    <property type="term" value="F:DNA-binding transcription factor activity"/>
    <property type="evidence" value="ECO:0007669"/>
    <property type="project" value="TreeGrafter"/>
</dbReference>
<sequence length="335" mass="36394">MTNRISLAKLADQAGVSTATVSRVLNGKDVVAPETRQAVLTAIDLLGYERPEKLRRRPTRLIGLVIPELSNPVFPLFAQNLETALTSFGYTPILCTQRAGGVTEDTHVQLLLDHGINGIIFVSGLHADMESNPDRYHSLIEQKVPFVTINGSNPTIQAPDFSLDDALTMRQAIRHLRTLGHSEIGLAVGPARFIPAARKVASFTKEMQALYPEQPVHITHTLFTLEGGQAATKKLVEAGCTAIIYGSDMMALGGLQYCETAGISVPDDLSIIGFDDTPLISFTNPPLTTFRHPVREISEVAVSTLHDLITGVTTENHSMTFRSELVVRESTTTLA</sequence>
<dbReference type="eggNOG" id="COG1609">
    <property type="taxonomic scope" value="Bacteria"/>
</dbReference>
<feature type="domain" description="HTH lacI-type" evidence="4">
    <location>
        <begin position="5"/>
        <end position="59"/>
    </location>
</feature>
<dbReference type="AlphaFoldDB" id="C0W246"/>
<dbReference type="GO" id="GO:0000976">
    <property type="term" value="F:transcription cis-regulatory region binding"/>
    <property type="evidence" value="ECO:0007669"/>
    <property type="project" value="TreeGrafter"/>
</dbReference>
<dbReference type="PANTHER" id="PTHR30146">
    <property type="entry name" value="LACI-RELATED TRANSCRIPTIONAL REPRESSOR"/>
    <property type="match status" value="1"/>
</dbReference>
<keyword evidence="3" id="KW-0804">Transcription</keyword>
<dbReference type="InterPro" id="IPR046335">
    <property type="entry name" value="LacI/GalR-like_sensor"/>
</dbReference>
<dbReference type="PANTHER" id="PTHR30146:SF153">
    <property type="entry name" value="LACTOSE OPERON REPRESSOR"/>
    <property type="match status" value="1"/>
</dbReference>
<dbReference type="InterPro" id="IPR028082">
    <property type="entry name" value="Peripla_BP_I"/>
</dbReference>
<protein>
    <submittedName>
        <fullName evidence="5">Transcriptional regulator, LacI family</fullName>
    </submittedName>
</protein>
<evidence type="ECO:0000256" key="2">
    <source>
        <dbReference type="ARBA" id="ARBA00023125"/>
    </source>
</evidence>
<dbReference type="InterPro" id="IPR010982">
    <property type="entry name" value="Lambda_DNA-bd_dom_sf"/>
</dbReference>
<keyword evidence="1" id="KW-0805">Transcription regulation</keyword>